<sequence length="422" mass="44297">MLSRLSGYLALLGALAATATPLVRDKSPVSVPFTRKFNFTSGSTLVEMDRVRITNLMCGCGGKCSSYAKSTAKQQLSAAATVFNTDATNGAVQYTVTVGVGSPATDYTLIVDTGSSNTWVGADKAYVKTSTSTSTGQTVEVSYGSGEFEGTEYTDDVTIADGLTITSQSIGVASSSEGFDGVDGILGIGPEDLTCGTLTTDESACITTVVQNAYSQGLIPAEEVGISFAPITGTSGTDTNGVITFGGTDTSLYTGDLTYTDITSTYPADYYVGITQSVSYGSETLFTDEAGIVDTGTTLIYLPSSAYNRYVSATGATLDEETGLLRLSTSQYDSLESMTFTIGGTEYTLTANAQIWPRSLNTAIGGSADYIYLVVNDFGSSAENGFEFINGMTWLERYYFVYDAASSQVAFATTEYTDATTN</sequence>
<keyword evidence="2 4" id="KW-0064">Aspartyl protease</keyword>
<reference evidence="7 8" key="1">
    <citation type="journal article" date="2016" name="Mol. Biol. Evol.">
        <title>Comparative Genomics of Early-Diverging Mushroom-Forming Fungi Provides Insights into the Origins of Lignocellulose Decay Capabilities.</title>
        <authorList>
            <person name="Nagy L.G."/>
            <person name="Riley R."/>
            <person name="Tritt A."/>
            <person name="Adam C."/>
            <person name="Daum C."/>
            <person name="Floudas D."/>
            <person name="Sun H."/>
            <person name="Yadav J.S."/>
            <person name="Pangilinan J."/>
            <person name="Larsson K.H."/>
            <person name="Matsuura K."/>
            <person name="Barry K."/>
            <person name="Labutti K."/>
            <person name="Kuo R."/>
            <person name="Ohm R.A."/>
            <person name="Bhattacharya S.S."/>
            <person name="Shirouzu T."/>
            <person name="Yoshinaga Y."/>
            <person name="Martin F.M."/>
            <person name="Grigoriev I.V."/>
            <person name="Hibbett D.S."/>
        </authorList>
    </citation>
    <scope>NUCLEOTIDE SEQUENCE [LARGE SCALE GENOMIC DNA]</scope>
    <source>
        <strain evidence="7 8">L-15889</strain>
    </source>
</reference>
<dbReference type="Pfam" id="PF00026">
    <property type="entry name" value="Asp"/>
    <property type="match status" value="1"/>
</dbReference>
<dbReference type="GO" id="GO:0004190">
    <property type="term" value="F:aspartic-type endopeptidase activity"/>
    <property type="evidence" value="ECO:0007669"/>
    <property type="project" value="UniProtKB-KW"/>
</dbReference>
<dbReference type="InterPro" id="IPR001461">
    <property type="entry name" value="Aspartic_peptidase_A1"/>
</dbReference>
<comment type="similarity">
    <text evidence="1 4">Belongs to the peptidase A1 family.</text>
</comment>
<dbReference type="PRINTS" id="PR00792">
    <property type="entry name" value="PEPSIN"/>
</dbReference>
<evidence type="ECO:0000256" key="4">
    <source>
        <dbReference type="RuleBase" id="RU000454"/>
    </source>
</evidence>
<name>A0A165KUW1_9APHY</name>
<dbReference type="EMBL" id="KV429169">
    <property type="protein sequence ID" value="KZT63609.1"/>
    <property type="molecule type" value="Genomic_DNA"/>
</dbReference>
<dbReference type="Gene3D" id="2.40.70.10">
    <property type="entry name" value="Acid Proteases"/>
    <property type="match status" value="2"/>
</dbReference>
<evidence type="ECO:0000313" key="8">
    <source>
        <dbReference type="Proteomes" id="UP000076727"/>
    </source>
</evidence>
<feature type="active site" evidence="3">
    <location>
        <position position="294"/>
    </location>
</feature>
<protein>
    <submittedName>
        <fullName evidence="7">Acid protease</fullName>
    </submittedName>
</protein>
<evidence type="ECO:0000256" key="3">
    <source>
        <dbReference type="PIRSR" id="PIRSR601461-1"/>
    </source>
</evidence>
<evidence type="ECO:0000313" key="7">
    <source>
        <dbReference type="EMBL" id="KZT63609.1"/>
    </source>
</evidence>
<feature type="signal peptide" evidence="5">
    <location>
        <begin position="1"/>
        <end position="25"/>
    </location>
</feature>
<keyword evidence="4 7" id="KW-0645">Protease</keyword>
<dbReference type="Proteomes" id="UP000076727">
    <property type="component" value="Unassembled WGS sequence"/>
</dbReference>
<evidence type="ECO:0000256" key="2">
    <source>
        <dbReference type="ARBA" id="ARBA00022750"/>
    </source>
</evidence>
<dbReference type="AlphaFoldDB" id="A0A165KUW1"/>
<dbReference type="InterPro" id="IPR033121">
    <property type="entry name" value="PEPTIDASE_A1"/>
</dbReference>
<dbReference type="InterPro" id="IPR001969">
    <property type="entry name" value="Aspartic_peptidase_AS"/>
</dbReference>
<keyword evidence="4" id="KW-0378">Hydrolase</keyword>
<dbReference type="SUPFAM" id="SSF50630">
    <property type="entry name" value="Acid proteases"/>
    <property type="match status" value="1"/>
</dbReference>
<accession>A0A165KUW1</accession>
<dbReference type="InterPro" id="IPR034164">
    <property type="entry name" value="Pepsin-like_dom"/>
</dbReference>
<organism evidence="7 8">
    <name type="scientific">Daedalea quercina L-15889</name>
    <dbReference type="NCBI Taxonomy" id="1314783"/>
    <lineage>
        <taxon>Eukaryota</taxon>
        <taxon>Fungi</taxon>
        <taxon>Dikarya</taxon>
        <taxon>Basidiomycota</taxon>
        <taxon>Agaricomycotina</taxon>
        <taxon>Agaricomycetes</taxon>
        <taxon>Polyporales</taxon>
        <taxon>Fomitopsis</taxon>
    </lineage>
</organism>
<feature type="active site" evidence="3">
    <location>
        <position position="112"/>
    </location>
</feature>
<dbReference type="OrthoDB" id="660550at2759"/>
<evidence type="ECO:0000256" key="5">
    <source>
        <dbReference type="SAM" id="SignalP"/>
    </source>
</evidence>
<dbReference type="InterPro" id="IPR021109">
    <property type="entry name" value="Peptidase_aspartic_dom_sf"/>
</dbReference>
<feature type="domain" description="Peptidase A1" evidence="6">
    <location>
        <begin position="94"/>
        <end position="412"/>
    </location>
</feature>
<keyword evidence="5" id="KW-0732">Signal</keyword>
<evidence type="ECO:0000256" key="1">
    <source>
        <dbReference type="ARBA" id="ARBA00007447"/>
    </source>
</evidence>
<dbReference type="PROSITE" id="PS51767">
    <property type="entry name" value="PEPTIDASE_A1"/>
    <property type="match status" value="1"/>
</dbReference>
<proteinExistence type="inferred from homology"/>
<gene>
    <name evidence="7" type="ORF">DAEQUDRAFT_777386</name>
</gene>
<keyword evidence="8" id="KW-1185">Reference proteome</keyword>
<feature type="chain" id="PRO_5007861122" evidence="5">
    <location>
        <begin position="26"/>
        <end position="422"/>
    </location>
</feature>
<dbReference type="CDD" id="cd05471">
    <property type="entry name" value="pepsin_like"/>
    <property type="match status" value="1"/>
</dbReference>
<dbReference type="PANTHER" id="PTHR47966">
    <property type="entry name" value="BETA-SITE APP-CLEAVING ENZYME, ISOFORM A-RELATED"/>
    <property type="match status" value="1"/>
</dbReference>
<dbReference type="PANTHER" id="PTHR47966:SF51">
    <property type="entry name" value="BETA-SITE APP-CLEAVING ENZYME, ISOFORM A-RELATED"/>
    <property type="match status" value="1"/>
</dbReference>
<dbReference type="STRING" id="1314783.A0A165KUW1"/>
<dbReference type="PROSITE" id="PS00141">
    <property type="entry name" value="ASP_PROTEASE"/>
    <property type="match status" value="2"/>
</dbReference>
<dbReference type="GO" id="GO:0006508">
    <property type="term" value="P:proteolysis"/>
    <property type="evidence" value="ECO:0007669"/>
    <property type="project" value="UniProtKB-KW"/>
</dbReference>
<evidence type="ECO:0000259" key="6">
    <source>
        <dbReference type="PROSITE" id="PS51767"/>
    </source>
</evidence>